<evidence type="ECO:0000313" key="2">
    <source>
        <dbReference type="Proteomes" id="UP000076552"/>
    </source>
</evidence>
<organism evidence="1 2">
    <name type="scientific">Colletotrichum tofieldiae</name>
    <dbReference type="NCBI Taxonomy" id="708197"/>
    <lineage>
        <taxon>Eukaryota</taxon>
        <taxon>Fungi</taxon>
        <taxon>Dikarya</taxon>
        <taxon>Ascomycota</taxon>
        <taxon>Pezizomycotina</taxon>
        <taxon>Sordariomycetes</taxon>
        <taxon>Hypocreomycetidae</taxon>
        <taxon>Glomerellales</taxon>
        <taxon>Glomerellaceae</taxon>
        <taxon>Colletotrichum</taxon>
        <taxon>Colletotrichum spaethianum species complex</taxon>
    </lineage>
</organism>
<proteinExistence type="predicted"/>
<reference evidence="1 2" key="1">
    <citation type="submission" date="2015-06" db="EMBL/GenBank/DDBJ databases">
        <title>Survival trade-offs in plant roots during colonization by closely related pathogenic and mutualistic fungi.</title>
        <authorList>
            <person name="Hacquard S."/>
            <person name="Kracher B."/>
            <person name="Hiruma K."/>
            <person name="Weinman A."/>
            <person name="Muench P."/>
            <person name="Garrido Oter R."/>
            <person name="Ver Loren van Themaat E."/>
            <person name="Dallerey J.-F."/>
            <person name="Damm U."/>
            <person name="Henrissat B."/>
            <person name="Lespinet O."/>
            <person name="Thon M."/>
            <person name="Kemen E."/>
            <person name="McHardy A.C."/>
            <person name="Schulze-Lefert P."/>
            <person name="O'Connell R.J."/>
        </authorList>
    </citation>
    <scope>NUCLEOTIDE SEQUENCE [LARGE SCALE GENOMIC DNA]</scope>
    <source>
        <strain evidence="1 2">0861</strain>
    </source>
</reference>
<keyword evidence="1" id="KW-0808">Transferase</keyword>
<dbReference type="AlphaFoldDB" id="A0A166M9R3"/>
<dbReference type="GO" id="GO:0032259">
    <property type="term" value="P:methylation"/>
    <property type="evidence" value="ECO:0007669"/>
    <property type="project" value="UniProtKB-KW"/>
</dbReference>
<dbReference type="EMBL" id="LFIV01000283">
    <property type="protein sequence ID" value="KZL64445.1"/>
    <property type="molecule type" value="Genomic_DNA"/>
</dbReference>
<accession>A0A166M9R3</accession>
<comment type="caution">
    <text evidence="1">The sequence shown here is derived from an EMBL/GenBank/DDBJ whole genome shotgun (WGS) entry which is preliminary data.</text>
</comment>
<dbReference type="GO" id="GO:0008168">
    <property type="term" value="F:methyltransferase activity"/>
    <property type="evidence" value="ECO:0007669"/>
    <property type="project" value="UniProtKB-KW"/>
</dbReference>
<keyword evidence="2" id="KW-1185">Reference proteome</keyword>
<protein>
    <submittedName>
        <fullName evidence="1">Methyltransferase domain-containing protein</fullName>
    </submittedName>
</protein>
<dbReference type="InterPro" id="IPR029063">
    <property type="entry name" value="SAM-dependent_MTases_sf"/>
</dbReference>
<dbReference type="STRING" id="708197.A0A166M9R3"/>
<dbReference type="Proteomes" id="UP000076552">
    <property type="component" value="Unassembled WGS sequence"/>
</dbReference>
<gene>
    <name evidence="1" type="ORF">CT0861_05513</name>
</gene>
<sequence>MGLRDLMVDVGFKDIGLQSFKWPSNPGPQDPYHKKIGEWNFHNFFEAAEGLAMAPLTRAHKWAPEEAQVLLVGVRKDVRDSNVHTSFPIHTVVGRKPL</sequence>
<name>A0A166M9R3_9PEZI</name>
<evidence type="ECO:0000313" key="1">
    <source>
        <dbReference type="EMBL" id="KZL64445.1"/>
    </source>
</evidence>
<keyword evidence="1" id="KW-0489">Methyltransferase</keyword>
<dbReference type="SUPFAM" id="SSF53335">
    <property type="entry name" value="S-adenosyl-L-methionine-dependent methyltransferases"/>
    <property type="match status" value="1"/>
</dbReference>